<dbReference type="Pfam" id="PF06365">
    <property type="entry name" value="CD34_antigen"/>
    <property type="match status" value="1"/>
</dbReference>
<accession>A0A8T3D940</accession>
<protein>
    <submittedName>
        <fullName evidence="11">Uncharacterized protein</fullName>
    </submittedName>
</protein>
<feature type="compositionally biased region" description="Polar residues" evidence="8">
    <location>
        <begin position="376"/>
        <end position="388"/>
    </location>
</feature>
<comment type="caution">
    <text evidence="11">The sequence shown here is derived from an EMBL/GenBank/DDBJ whole genome shotgun (WGS) entry which is preliminary data.</text>
</comment>
<dbReference type="OrthoDB" id="8945512at2759"/>
<feature type="compositionally biased region" description="Low complexity" evidence="8">
    <location>
        <begin position="109"/>
        <end position="122"/>
    </location>
</feature>
<dbReference type="EMBL" id="JAERUA010000012">
    <property type="protein sequence ID" value="KAI1892690.1"/>
    <property type="molecule type" value="Genomic_DNA"/>
</dbReference>
<evidence type="ECO:0000256" key="1">
    <source>
        <dbReference type="ARBA" id="ARBA00004479"/>
    </source>
</evidence>
<dbReference type="InterPro" id="IPR008083">
    <property type="entry name" value="CD34"/>
</dbReference>
<evidence type="ECO:0000256" key="5">
    <source>
        <dbReference type="ARBA" id="ARBA00022989"/>
    </source>
</evidence>
<keyword evidence="6 9" id="KW-0472">Membrane</keyword>
<proteinExistence type="predicted"/>
<evidence type="ECO:0000313" key="11">
    <source>
        <dbReference type="EMBL" id="KAI1892690.1"/>
    </source>
</evidence>
<comment type="subcellular location">
    <subcellularLocation>
        <location evidence="1">Membrane</location>
        <topology evidence="1">Single-pass type I membrane protein</topology>
    </subcellularLocation>
</comment>
<feature type="chain" id="PRO_5035860461" evidence="10">
    <location>
        <begin position="33"/>
        <end position="396"/>
    </location>
</feature>
<dbReference type="GO" id="GO:0005886">
    <property type="term" value="C:plasma membrane"/>
    <property type="evidence" value="ECO:0007669"/>
    <property type="project" value="UniProtKB-ARBA"/>
</dbReference>
<evidence type="ECO:0000256" key="10">
    <source>
        <dbReference type="SAM" id="SignalP"/>
    </source>
</evidence>
<keyword evidence="12" id="KW-1185">Reference proteome</keyword>
<feature type="compositionally biased region" description="Polar residues" evidence="8">
    <location>
        <begin position="75"/>
        <end position="88"/>
    </location>
</feature>
<dbReference type="PANTHER" id="PTHR16677:SF1">
    <property type="entry name" value="HEMATOPOIETIC PROGENITOR CELL ANTIGEN CD34"/>
    <property type="match status" value="1"/>
</dbReference>
<sequence length="396" mass="41797">MALPAERMNGSCGRMALALVLSALLLLDGVVCQDTTTDSDSTNLPLSTEATAAPSTLASTTAAPTTVTTDKPVEETNSPTSAQLTTASEAIPMGAQTTTEEVLQDLTTTQTPAKQTTAPETANTQGTTTQEDHVPTQQTTETGTSSPATSLTPFQTSFLKTVGPTDSQTTEDSPETESTTISETMTVTHARIVLATVQCVDKEEVSDKDAVELKLQEASSCEHTRDKLLNISMSSCKHACTLYVYQQEGSPTVIITGPGVEGNVKDMAEMFNREDNKEKLGVMEAFPVWGKHPPTVLVALLVSGLLLAALLIAGYCLKERRSHSSKGMRLAEESYQADEENQGNTLVSVAPLNPPETQEKPSLNGGESPDGGKSQPLPTATNGHSTTKAPVADTEL</sequence>
<dbReference type="PANTHER" id="PTHR16677">
    <property type="entry name" value="HEMATOPOIETIC PROGENITOR CELL ANTIGEN CD34"/>
    <property type="match status" value="1"/>
</dbReference>
<organism evidence="11 12">
    <name type="scientific">Albula goreensis</name>
    <dbReference type="NCBI Taxonomy" id="1534307"/>
    <lineage>
        <taxon>Eukaryota</taxon>
        <taxon>Metazoa</taxon>
        <taxon>Chordata</taxon>
        <taxon>Craniata</taxon>
        <taxon>Vertebrata</taxon>
        <taxon>Euteleostomi</taxon>
        <taxon>Actinopterygii</taxon>
        <taxon>Neopterygii</taxon>
        <taxon>Teleostei</taxon>
        <taxon>Albuliformes</taxon>
        <taxon>Albulidae</taxon>
        <taxon>Albula</taxon>
    </lineage>
</organism>
<gene>
    <name evidence="11" type="ORF">AGOR_G00136150</name>
</gene>
<keyword evidence="7" id="KW-0325">Glycoprotein</keyword>
<feature type="transmembrane region" description="Helical" evidence="9">
    <location>
        <begin position="296"/>
        <end position="317"/>
    </location>
</feature>
<feature type="compositionally biased region" description="Polar residues" evidence="8">
    <location>
        <begin position="35"/>
        <end position="44"/>
    </location>
</feature>
<evidence type="ECO:0000256" key="4">
    <source>
        <dbReference type="ARBA" id="ARBA00022889"/>
    </source>
</evidence>
<keyword evidence="2 9" id="KW-0812">Transmembrane</keyword>
<dbReference type="Proteomes" id="UP000829720">
    <property type="component" value="Unassembled WGS sequence"/>
</dbReference>
<dbReference type="GO" id="GO:0007155">
    <property type="term" value="P:cell adhesion"/>
    <property type="evidence" value="ECO:0007669"/>
    <property type="project" value="UniProtKB-KW"/>
</dbReference>
<evidence type="ECO:0000256" key="3">
    <source>
        <dbReference type="ARBA" id="ARBA00022729"/>
    </source>
</evidence>
<keyword evidence="3 10" id="KW-0732">Signal</keyword>
<feature type="compositionally biased region" description="Low complexity" evidence="8">
    <location>
        <begin position="165"/>
        <end position="184"/>
    </location>
</feature>
<evidence type="ECO:0000256" key="8">
    <source>
        <dbReference type="SAM" id="MobiDB-lite"/>
    </source>
</evidence>
<feature type="region of interest" description="Disordered" evidence="8">
    <location>
        <begin position="35"/>
        <end position="91"/>
    </location>
</feature>
<keyword evidence="5 9" id="KW-1133">Transmembrane helix</keyword>
<name>A0A8T3D940_9TELE</name>
<feature type="region of interest" description="Disordered" evidence="8">
    <location>
        <begin position="109"/>
        <end position="184"/>
    </location>
</feature>
<feature type="compositionally biased region" description="Polar residues" evidence="8">
    <location>
        <begin position="123"/>
        <end position="159"/>
    </location>
</feature>
<evidence type="ECO:0000256" key="9">
    <source>
        <dbReference type="SAM" id="Phobius"/>
    </source>
</evidence>
<dbReference type="InterPro" id="IPR013836">
    <property type="entry name" value="CD34/Podocalyxin"/>
</dbReference>
<reference evidence="11" key="1">
    <citation type="submission" date="2021-01" db="EMBL/GenBank/DDBJ databases">
        <authorList>
            <person name="Zahm M."/>
            <person name="Roques C."/>
            <person name="Cabau C."/>
            <person name="Klopp C."/>
            <person name="Donnadieu C."/>
            <person name="Jouanno E."/>
            <person name="Lampietro C."/>
            <person name="Louis A."/>
            <person name="Herpin A."/>
            <person name="Echchiki A."/>
            <person name="Berthelot C."/>
            <person name="Parey E."/>
            <person name="Roest-Crollius H."/>
            <person name="Braasch I."/>
            <person name="Postlethwait J."/>
            <person name="Bobe J."/>
            <person name="Montfort J."/>
            <person name="Bouchez O."/>
            <person name="Begum T."/>
            <person name="Mejri S."/>
            <person name="Adams A."/>
            <person name="Chen W.-J."/>
            <person name="Guiguen Y."/>
        </authorList>
    </citation>
    <scope>NUCLEOTIDE SEQUENCE</scope>
    <source>
        <tissue evidence="11">Blood</tissue>
    </source>
</reference>
<keyword evidence="4" id="KW-0130">Cell adhesion</keyword>
<evidence type="ECO:0000313" key="12">
    <source>
        <dbReference type="Proteomes" id="UP000829720"/>
    </source>
</evidence>
<evidence type="ECO:0000256" key="7">
    <source>
        <dbReference type="ARBA" id="ARBA00023180"/>
    </source>
</evidence>
<feature type="signal peptide" evidence="10">
    <location>
        <begin position="1"/>
        <end position="32"/>
    </location>
</feature>
<feature type="compositionally biased region" description="Low complexity" evidence="8">
    <location>
        <begin position="45"/>
        <end position="69"/>
    </location>
</feature>
<evidence type="ECO:0000256" key="2">
    <source>
        <dbReference type="ARBA" id="ARBA00022692"/>
    </source>
</evidence>
<evidence type="ECO:0000256" key="6">
    <source>
        <dbReference type="ARBA" id="ARBA00023136"/>
    </source>
</evidence>
<dbReference type="AlphaFoldDB" id="A0A8T3D940"/>
<feature type="region of interest" description="Disordered" evidence="8">
    <location>
        <begin position="326"/>
        <end position="396"/>
    </location>
</feature>